<accession>A0A4Z1L236</accession>
<dbReference type="AlphaFoldDB" id="A0A4Z1L236"/>
<dbReference type="OrthoDB" id="3454831at2759"/>
<comment type="caution">
    <text evidence="1">The sequence shown here is derived from an EMBL/GenBank/DDBJ whole genome shotgun (WGS) entry which is preliminary data.</text>
</comment>
<name>A0A4Z1L236_9HELO</name>
<evidence type="ECO:0000313" key="1">
    <source>
        <dbReference type="EMBL" id="TGO90882.1"/>
    </source>
</evidence>
<dbReference type="EMBL" id="PQXO01000047">
    <property type="protein sequence ID" value="TGO90882.1"/>
    <property type="molecule type" value="Genomic_DNA"/>
</dbReference>
<protein>
    <submittedName>
        <fullName evidence="1">Uncharacterized protein</fullName>
    </submittedName>
</protein>
<evidence type="ECO:0000313" key="2">
    <source>
        <dbReference type="Proteomes" id="UP000297280"/>
    </source>
</evidence>
<proteinExistence type="predicted"/>
<dbReference type="Proteomes" id="UP000297280">
    <property type="component" value="Unassembled WGS sequence"/>
</dbReference>
<keyword evidence="2" id="KW-1185">Reference proteome</keyword>
<organism evidence="1 2">
    <name type="scientific">Botrytis porri</name>
    <dbReference type="NCBI Taxonomy" id="87229"/>
    <lineage>
        <taxon>Eukaryota</taxon>
        <taxon>Fungi</taxon>
        <taxon>Dikarya</taxon>
        <taxon>Ascomycota</taxon>
        <taxon>Pezizomycotina</taxon>
        <taxon>Leotiomycetes</taxon>
        <taxon>Helotiales</taxon>
        <taxon>Sclerotiniaceae</taxon>
        <taxon>Botrytis</taxon>
    </lineage>
</organism>
<gene>
    <name evidence="1" type="ORF">BPOR_0047g00050</name>
</gene>
<sequence length="174" mass="18964">MSILNPCISKGLRKEDADTAEAELSAAINRSHYAKSKFQNPWVVIEQGQQSRNEAILKDFLEMGDKAPVADLLRIPVEQVDKTHIVSKSTLLCVNTIQKPFLIPPVAGTPFKAFTFIALGDSSYSSGLPGFGNPPQQFEMNSGQALHASVDAVQVFKGELPSQGGGFLFLIMWK</sequence>
<reference evidence="1 2" key="1">
    <citation type="submission" date="2017-12" db="EMBL/GenBank/DDBJ databases">
        <title>Comparative genomics of Botrytis spp.</title>
        <authorList>
            <person name="Valero-Jimenez C.A."/>
            <person name="Tapia P."/>
            <person name="Veloso J."/>
            <person name="Silva-Moreno E."/>
            <person name="Staats M."/>
            <person name="Valdes J.H."/>
            <person name="Van Kan J.A.L."/>
        </authorList>
    </citation>
    <scope>NUCLEOTIDE SEQUENCE [LARGE SCALE GENOMIC DNA]</scope>
    <source>
        <strain evidence="1 2">MUCL3349</strain>
    </source>
</reference>